<dbReference type="FunCoup" id="W5N570">
    <property type="interactions" value="501"/>
</dbReference>
<dbReference type="eggNOG" id="KOG4295">
    <property type="taxonomic scope" value="Eukaryota"/>
</dbReference>
<dbReference type="Pfam" id="PF07502">
    <property type="entry name" value="MANEC"/>
    <property type="match status" value="1"/>
</dbReference>
<evidence type="ECO:0000256" key="2">
    <source>
        <dbReference type="ARBA" id="ARBA00009939"/>
    </source>
</evidence>
<dbReference type="Ensembl" id="ENSLOCT00000015809.1">
    <property type="protein sequence ID" value="ENSLOCP00000015779.1"/>
    <property type="gene ID" value="ENSLOCG00000012816.1"/>
</dbReference>
<keyword evidence="9" id="KW-0675">Receptor</keyword>
<keyword evidence="7 13" id="KW-0472">Membrane</keyword>
<dbReference type="SMART" id="SM00765">
    <property type="entry name" value="MANEC"/>
    <property type="match status" value="1"/>
</dbReference>
<dbReference type="InterPro" id="IPR002172">
    <property type="entry name" value="LDrepeatLR_classA_rpt"/>
</dbReference>
<feature type="domain" description="BPTI/Kunitz inhibitor" evidence="15">
    <location>
        <begin position="245"/>
        <end position="295"/>
    </location>
</feature>
<feature type="transmembrane region" description="Helical" evidence="13">
    <location>
        <begin position="460"/>
        <end position="482"/>
    </location>
</feature>
<feature type="chain" id="PRO_5004867268" description="Low-density lipoprotein receptor-related protein 11" evidence="14">
    <location>
        <begin position="31"/>
        <end position="520"/>
    </location>
</feature>
<dbReference type="FunFam" id="4.10.400.10:FF:000067">
    <property type="entry name" value="Serine peptidase inhibitor, Kunitz type 1"/>
    <property type="match status" value="1"/>
</dbReference>
<reference evidence="17" key="3">
    <citation type="submission" date="2025-09" db="UniProtKB">
        <authorList>
            <consortium name="Ensembl"/>
        </authorList>
    </citation>
    <scope>IDENTIFICATION</scope>
</reference>
<evidence type="ECO:0000256" key="10">
    <source>
        <dbReference type="ARBA" id="ARBA00023180"/>
    </source>
</evidence>
<dbReference type="InterPro" id="IPR036055">
    <property type="entry name" value="LDL_receptor-like_sf"/>
</dbReference>
<keyword evidence="5 14" id="KW-0732">Signal</keyword>
<dbReference type="InterPro" id="IPR013980">
    <property type="entry name" value="MANSC_dom"/>
</dbReference>
<dbReference type="CDD" id="cd22623">
    <property type="entry name" value="Kunitz_HAI1_1-like"/>
    <property type="match status" value="1"/>
</dbReference>
<keyword evidence="10" id="KW-0325">Glycoprotein</keyword>
<dbReference type="SUPFAM" id="SSF49299">
    <property type="entry name" value="PKD domain"/>
    <property type="match status" value="1"/>
</dbReference>
<dbReference type="SUPFAM" id="SSF57362">
    <property type="entry name" value="BPTI-like"/>
    <property type="match status" value="2"/>
</dbReference>
<dbReference type="OMA" id="KGFHRHH"/>
<dbReference type="GO" id="GO:0008544">
    <property type="term" value="P:epidermis development"/>
    <property type="evidence" value="ECO:0000318"/>
    <property type="project" value="GO_Central"/>
</dbReference>
<dbReference type="GO" id="GO:0060429">
    <property type="term" value="P:epithelium development"/>
    <property type="evidence" value="ECO:0000318"/>
    <property type="project" value="GO_Central"/>
</dbReference>
<sequence length="520" mass="57673">SSSRMTSLHVGLFLCTSLLLQILHSARVEAQTYGEECLINFTTGRPGFVLDTDDSVKEGATFLSSPEVQRTKECVRACCKNPKCNLALMENAEEEGLIKHCFLFDCLYKQTYVCRFAKKQGFSNYISKSVNKEFVEGPQNNPDVDDKPPIANAGQDKVVQPHETVILNGLESTDDHKIVHYQWKMIKGNPSAKLQKTDLDDQAQVTGLVPGMYVFQLSVMDEAGQSDSAQVNILVLTPEQSENHCLAPMKIGPCRGSFPRWYYNAANQKCKDFLFGGCKENRNNYLTEQDCLNACDGVKVTTDSPVVPGGRGFLHPTGKCLNCTVPCSTSQFHCANGCCINGDLECDQIEQCSDGSDEASCQSLNRTFNRLLEIDIEKEKVRCTEPPMTGPCRASMTRWYYDPLVKTCHRFNFGGCQGSNNRFATEEECQKACSGVTEKDVFARGLFERQESDKSQSGSIAVAVLLGVAIAIVLAILGYCFLKNKRERARRQPRVNANGSTISTTEDTERLVYNTTTKPI</sequence>
<evidence type="ECO:0000256" key="7">
    <source>
        <dbReference type="ARBA" id="ARBA00023136"/>
    </source>
</evidence>
<dbReference type="PROSITE" id="PS50279">
    <property type="entry name" value="BPTI_KUNITZ_2"/>
    <property type="match status" value="2"/>
</dbReference>
<dbReference type="InterPro" id="IPR035986">
    <property type="entry name" value="PKD_dom_sf"/>
</dbReference>
<dbReference type="PRINTS" id="PR00759">
    <property type="entry name" value="BASICPTASE"/>
</dbReference>
<evidence type="ECO:0000256" key="5">
    <source>
        <dbReference type="ARBA" id="ARBA00022729"/>
    </source>
</evidence>
<dbReference type="PANTHER" id="PTHR46750">
    <property type="entry name" value="KUNITZ-TYPE PROTEASE INHIBITOR 1"/>
    <property type="match status" value="1"/>
</dbReference>
<dbReference type="InParanoid" id="W5N570"/>
<dbReference type="GO" id="GO:0030198">
    <property type="term" value="P:extracellular matrix organization"/>
    <property type="evidence" value="ECO:0000318"/>
    <property type="project" value="GO_Central"/>
</dbReference>
<evidence type="ECO:0000256" key="6">
    <source>
        <dbReference type="ARBA" id="ARBA00022989"/>
    </source>
</evidence>
<dbReference type="InterPro" id="IPR023415">
    <property type="entry name" value="LDLR_class-A_CS"/>
</dbReference>
<keyword evidence="3" id="KW-0597">Phosphoprotein</keyword>
<dbReference type="InterPro" id="IPR020901">
    <property type="entry name" value="Prtase_inh_Kunz-CS"/>
</dbReference>
<keyword evidence="18" id="KW-1185">Reference proteome</keyword>
<dbReference type="PROSITE" id="PS50986">
    <property type="entry name" value="MANSC"/>
    <property type="match status" value="1"/>
</dbReference>
<evidence type="ECO:0000259" key="16">
    <source>
        <dbReference type="PROSITE" id="PS50986"/>
    </source>
</evidence>
<dbReference type="SMART" id="SM00131">
    <property type="entry name" value="KU"/>
    <property type="match status" value="2"/>
</dbReference>
<evidence type="ECO:0000256" key="9">
    <source>
        <dbReference type="ARBA" id="ARBA00023170"/>
    </source>
</evidence>
<feature type="disulfide bond" evidence="12">
    <location>
        <begin position="327"/>
        <end position="339"/>
    </location>
</feature>
<dbReference type="FunFam" id="2.60.40.10:FF:000061">
    <property type="entry name" value="Dyslexia-associated protein KIAA0319 homolog"/>
    <property type="match status" value="1"/>
</dbReference>
<keyword evidence="6 13" id="KW-1133">Transmembrane helix</keyword>
<feature type="disulfide bond" evidence="12">
    <location>
        <begin position="346"/>
        <end position="361"/>
    </location>
</feature>
<dbReference type="FunFam" id="4.10.410.10:FF:000006">
    <property type="entry name" value="Serine peptidase inhibitor, Kunitz type 1"/>
    <property type="match status" value="1"/>
</dbReference>
<dbReference type="Bgee" id="ENSLOCG00000012816">
    <property type="expression patterns" value="Expressed in zone of skin and 10 other cell types or tissues"/>
</dbReference>
<dbReference type="Gene3D" id="2.60.40.10">
    <property type="entry name" value="Immunoglobulins"/>
    <property type="match status" value="1"/>
</dbReference>
<dbReference type="Proteomes" id="UP000018468">
    <property type="component" value="Linkage group LG7"/>
</dbReference>
<dbReference type="GO" id="GO:0004867">
    <property type="term" value="F:serine-type endopeptidase inhibitor activity"/>
    <property type="evidence" value="ECO:0000318"/>
    <property type="project" value="GO_Central"/>
</dbReference>
<evidence type="ECO:0000256" key="3">
    <source>
        <dbReference type="ARBA" id="ARBA00022553"/>
    </source>
</evidence>
<dbReference type="InterPro" id="IPR002223">
    <property type="entry name" value="Kunitz_BPTI"/>
</dbReference>
<evidence type="ECO:0000256" key="1">
    <source>
        <dbReference type="ARBA" id="ARBA00004370"/>
    </source>
</evidence>
<keyword evidence="8 12" id="KW-1015">Disulfide bond</keyword>
<dbReference type="STRING" id="7918.ENSLOCP00000015779"/>
<dbReference type="CDD" id="cd22624">
    <property type="entry name" value="Kunitz_HAI1_2-like"/>
    <property type="match status" value="1"/>
</dbReference>
<dbReference type="SMART" id="SM00192">
    <property type="entry name" value="LDLa"/>
    <property type="match status" value="1"/>
</dbReference>
<dbReference type="InterPro" id="IPR036880">
    <property type="entry name" value="Kunitz_BPTI_sf"/>
</dbReference>
<dbReference type="FunFam" id="4.10.410.10:FF:000020">
    <property type="entry name" value="Collagen, type VI, alpha 3"/>
    <property type="match status" value="1"/>
</dbReference>
<dbReference type="GO" id="GO:0005886">
    <property type="term" value="C:plasma membrane"/>
    <property type="evidence" value="ECO:0000318"/>
    <property type="project" value="GO_Central"/>
</dbReference>
<dbReference type="PROSITE" id="PS50068">
    <property type="entry name" value="LDLRA_2"/>
    <property type="match status" value="1"/>
</dbReference>
<keyword evidence="4 13" id="KW-0812">Transmembrane</keyword>
<accession>W5N570</accession>
<dbReference type="GeneTree" id="ENSGT00940000164935"/>
<reference evidence="17" key="2">
    <citation type="submission" date="2025-08" db="UniProtKB">
        <authorList>
            <consortium name="Ensembl"/>
        </authorList>
    </citation>
    <scope>IDENTIFICATION</scope>
</reference>
<evidence type="ECO:0000259" key="15">
    <source>
        <dbReference type="PROSITE" id="PS50279"/>
    </source>
</evidence>
<dbReference type="PROSITE" id="PS00280">
    <property type="entry name" value="BPTI_KUNITZ_1"/>
    <property type="match status" value="2"/>
</dbReference>
<dbReference type="SUPFAM" id="SSF57424">
    <property type="entry name" value="LDL receptor-like module"/>
    <property type="match status" value="1"/>
</dbReference>
<dbReference type="Pfam" id="PF00057">
    <property type="entry name" value="Ldl_recept_a"/>
    <property type="match status" value="1"/>
</dbReference>
<dbReference type="EMBL" id="AHAT01019020">
    <property type="status" value="NOT_ANNOTATED_CDS"/>
    <property type="molecule type" value="Genomic_DNA"/>
</dbReference>
<comment type="subcellular location">
    <subcellularLocation>
        <location evidence="1">Membrane</location>
    </subcellularLocation>
</comment>
<evidence type="ECO:0000256" key="14">
    <source>
        <dbReference type="SAM" id="SignalP"/>
    </source>
</evidence>
<evidence type="ECO:0000256" key="4">
    <source>
        <dbReference type="ARBA" id="ARBA00022692"/>
    </source>
</evidence>
<protein>
    <recommendedName>
        <fullName evidence="11">Low-density lipoprotein receptor-related protein 11</fullName>
    </recommendedName>
</protein>
<dbReference type="AlphaFoldDB" id="W5N570"/>
<evidence type="ECO:0000313" key="18">
    <source>
        <dbReference type="Proteomes" id="UP000018468"/>
    </source>
</evidence>
<dbReference type="Gene3D" id="4.10.410.10">
    <property type="entry name" value="Pancreatic trypsin inhibitor Kunitz domain"/>
    <property type="match status" value="2"/>
</dbReference>
<dbReference type="Pfam" id="PF00014">
    <property type="entry name" value="Kunitz_BPTI"/>
    <property type="match status" value="2"/>
</dbReference>
<evidence type="ECO:0000256" key="13">
    <source>
        <dbReference type="SAM" id="Phobius"/>
    </source>
</evidence>
<dbReference type="Gene3D" id="4.10.400.10">
    <property type="entry name" value="Low-density Lipoprotein Receptor"/>
    <property type="match status" value="1"/>
</dbReference>
<feature type="domain" description="MANSC" evidence="16">
    <location>
        <begin position="44"/>
        <end position="125"/>
    </location>
</feature>
<feature type="domain" description="BPTI/Kunitz inhibitor" evidence="15">
    <location>
        <begin position="383"/>
        <end position="433"/>
    </location>
</feature>
<evidence type="ECO:0000256" key="12">
    <source>
        <dbReference type="PROSITE-ProRule" id="PRU00124"/>
    </source>
</evidence>
<organism evidence="17 18">
    <name type="scientific">Lepisosteus oculatus</name>
    <name type="common">Spotted gar</name>
    <dbReference type="NCBI Taxonomy" id="7918"/>
    <lineage>
        <taxon>Eukaryota</taxon>
        <taxon>Metazoa</taxon>
        <taxon>Chordata</taxon>
        <taxon>Craniata</taxon>
        <taxon>Vertebrata</taxon>
        <taxon>Euteleostomi</taxon>
        <taxon>Actinopterygii</taxon>
        <taxon>Neopterygii</taxon>
        <taxon>Holostei</taxon>
        <taxon>Semionotiformes</taxon>
        <taxon>Lepisosteidae</taxon>
        <taxon>Lepisosteus</taxon>
    </lineage>
</organism>
<proteinExistence type="inferred from homology"/>
<name>W5N570_LEPOC</name>
<dbReference type="PANTHER" id="PTHR46750:SF1">
    <property type="entry name" value="KUNITZ-TYPE PROTEASE INHIBITOR 1"/>
    <property type="match status" value="1"/>
</dbReference>
<dbReference type="InterPro" id="IPR013783">
    <property type="entry name" value="Ig-like_fold"/>
</dbReference>
<dbReference type="Pfam" id="PF22352">
    <property type="entry name" value="K319L-like_PKD"/>
    <property type="match status" value="1"/>
</dbReference>
<reference evidence="18" key="1">
    <citation type="submission" date="2011-12" db="EMBL/GenBank/DDBJ databases">
        <title>The Draft Genome of Lepisosteus oculatus.</title>
        <authorList>
            <consortium name="The Broad Institute Genome Assembly &amp; Analysis Group"/>
            <consortium name="Computational R&amp;D Group"/>
            <consortium name="and Sequencing Platform"/>
            <person name="Di Palma F."/>
            <person name="Alfoldi J."/>
            <person name="Johnson J."/>
            <person name="Berlin A."/>
            <person name="Gnerre S."/>
            <person name="Jaffe D."/>
            <person name="MacCallum I."/>
            <person name="Young S."/>
            <person name="Walker B.J."/>
            <person name="Lander E.S."/>
            <person name="Lindblad-Toh K."/>
        </authorList>
    </citation>
    <scope>NUCLEOTIDE SEQUENCE [LARGE SCALE GENOMIC DNA]</scope>
</reference>
<evidence type="ECO:0000313" key="17">
    <source>
        <dbReference type="Ensembl" id="ENSLOCP00000015779.1"/>
    </source>
</evidence>
<dbReference type="PROSITE" id="PS01209">
    <property type="entry name" value="LDLRA_1"/>
    <property type="match status" value="1"/>
</dbReference>
<dbReference type="CDD" id="cd00112">
    <property type="entry name" value="LDLa"/>
    <property type="match status" value="1"/>
</dbReference>
<feature type="signal peptide" evidence="14">
    <location>
        <begin position="1"/>
        <end position="30"/>
    </location>
</feature>
<comment type="similarity">
    <text evidence="2">Belongs to the LDLR family.</text>
</comment>
<evidence type="ECO:0000256" key="11">
    <source>
        <dbReference type="ARBA" id="ARBA00074260"/>
    </source>
</evidence>
<evidence type="ECO:0000256" key="8">
    <source>
        <dbReference type="ARBA" id="ARBA00023157"/>
    </source>
</evidence>
<feature type="disulfide bond" evidence="12">
    <location>
        <begin position="334"/>
        <end position="352"/>
    </location>
</feature>
<dbReference type="InterPro" id="IPR011106">
    <property type="entry name" value="MANSC_N"/>
</dbReference>